<dbReference type="PANTHER" id="PTHR43283">
    <property type="entry name" value="BETA-LACTAMASE-RELATED"/>
    <property type="match status" value="1"/>
</dbReference>
<evidence type="ECO:0000256" key="1">
    <source>
        <dbReference type="SAM" id="MobiDB-lite"/>
    </source>
</evidence>
<dbReference type="Gene3D" id="3.40.710.10">
    <property type="entry name" value="DD-peptidase/beta-lactamase superfamily"/>
    <property type="match status" value="1"/>
</dbReference>
<evidence type="ECO:0000313" key="4">
    <source>
        <dbReference type="Proteomes" id="UP001595891"/>
    </source>
</evidence>
<feature type="compositionally biased region" description="Low complexity" evidence="1">
    <location>
        <begin position="12"/>
        <end position="21"/>
    </location>
</feature>
<evidence type="ECO:0000313" key="3">
    <source>
        <dbReference type="EMBL" id="MFC4586661.1"/>
    </source>
</evidence>
<dbReference type="EC" id="3.-.-.-" evidence="3"/>
<dbReference type="EMBL" id="JBHSFN010000006">
    <property type="protein sequence ID" value="MFC4586661.1"/>
    <property type="molecule type" value="Genomic_DNA"/>
</dbReference>
<dbReference type="InterPro" id="IPR050789">
    <property type="entry name" value="Diverse_Enzym_Activities"/>
</dbReference>
<dbReference type="SUPFAM" id="SSF56601">
    <property type="entry name" value="beta-lactamase/transpeptidase-like"/>
    <property type="match status" value="1"/>
</dbReference>
<feature type="domain" description="Beta-lactamase-related" evidence="2">
    <location>
        <begin position="49"/>
        <end position="336"/>
    </location>
</feature>
<proteinExistence type="predicted"/>
<dbReference type="GO" id="GO:0016787">
    <property type="term" value="F:hydrolase activity"/>
    <property type="evidence" value="ECO:0007669"/>
    <property type="project" value="UniProtKB-KW"/>
</dbReference>
<name>A0ABV9EAY4_9ACTN</name>
<dbReference type="RefSeq" id="WP_380706440.1">
    <property type="nucleotide sequence ID" value="NZ_JBHSFN010000006.1"/>
</dbReference>
<keyword evidence="4" id="KW-1185">Reference proteome</keyword>
<feature type="compositionally biased region" description="Basic and acidic residues" evidence="1">
    <location>
        <begin position="1"/>
        <end position="11"/>
    </location>
</feature>
<keyword evidence="3" id="KW-0378">Hydrolase</keyword>
<feature type="region of interest" description="Disordered" evidence="1">
    <location>
        <begin position="1"/>
        <end position="33"/>
    </location>
</feature>
<dbReference type="PANTHER" id="PTHR43283:SF7">
    <property type="entry name" value="BETA-LACTAMASE-RELATED DOMAIN-CONTAINING PROTEIN"/>
    <property type="match status" value="1"/>
</dbReference>
<dbReference type="Proteomes" id="UP001595891">
    <property type="component" value="Unassembled WGS sequence"/>
</dbReference>
<protein>
    <submittedName>
        <fullName evidence="3">Serine hydrolase domain-containing protein</fullName>
        <ecNumber evidence="3">3.-.-.-</ecNumber>
    </submittedName>
</protein>
<dbReference type="Pfam" id="PF00144">
    <property type="entry name" value="Beta-lactamase"/>
    <property type="match status" value="1"/>
</dbReference>
<evidence type="ECO:0000259" key="2">
    <source>
        <dbReference type="Pfam" id="PF00144"/>
    </source>
</evidence>
<reference evidence="4" key="1">
    <citation type="journal article" date="2019" name="Int. J. Syst. Evol. Microbiol.">
        <title>The Global Catalogue of Microorganisms (GCM) 10K type strain sequencing project: providing services to taxonomists for standard genome sequencing and annotation.</title>
        <authorList>
            <consortium name="The Broad Institute Genomics Platform"/>
            <consortium name="The Broad Institute Genome Sequencing Center for Infectious Disease"/>
            <person name="Wu L."/>
            <person name="Ma J."/>
        </authorList>
    </citation>
    <scope>NUCLEOTIDE SEQUENCE [LARGE SCALE GENOMIC DNA]</scope>
    <source>
        <strain evidence="4">CCUG 49560</strain>
    </source>
</reference>
<sequence>MNNRPPADRPASDLPASDLPASAPPASDPPTRIRTPAERLTEVIKGNRAPGLHGVVAVQRGQVILEHYGEGEDFKLNEPLGHVRFTPGTLHDMRSVTKSVVGLLYGIALADGHVPEPHETLLPYFPEYPDLAADPRRAALTVEHALTMTLGLDWNEDVPYTSAANSEIAMELAPDRYRYILEQRIVAEPGVRWSYCGGASALLARLIEKGTGLPLEEYARAGLFDPLGITSWEWSTGADDRALAASGLRLTPRDLLAIGLLVLDEGRDLVPTSWLTAALHPHVRIDEGFHYGYQWYTGDTWTGAFGNGGQRLYIAPALNLVVAITAGQYNIPDQPTATTVLNEVILPPLHPTP</sequence>
<organism evidence="3 4">
    <name type="scientific">Sphaerisporangium corydalis</name>
    <dbReference type="NCBI Taxonomy" id="1441875"/>
    <lineage>
        <taxon>Bacteria</taxon>
        <taxon>Bacillati</taxon>
        <taxon>Actinomycetota</taxon>
        <taxon>Actinomycetes</taxon>
        <taxon>Streptosporangiales</taxon>
        <taxon>Streptosporangiaceae</taxon>
        <taxon>Sphaerisporangium</taxon>
    </lineage>
</organism>
<gene>
    <name evidence="3" type="ORF">ACFO8L_11285</name>
</gene>
<dbReference type="InterPro" id="IPR001466">
    <property type="entry name" value="Beta-lactam-related"/>
</dbReference>
<accession>A0ABV9EAY4</accession>
<comment type="caution">
    <text evidence="3">The sequence shown here is derived from an EMBL/GenBank/DDBJ whole genome shotgun (WGS) entry which is preliminary data.</text>
</comment>
<dbReference type="InterPro" id="IPR012338">
    <property type="entry name" value="Beta-lactam/transpept-like"/>
</dbReference>